<proteinExistence type="inferred from homology"/>
<dbReference type="InterPro" id="IPR002509">
    <property type="entry name" value="NODB_dom"/>
</dbReference>
<evidence type="ECO:0000256" key="10">
    <source>
        <dbReference type="ARBA" id="ARBA00022729"/>
    </source>
</evidence>
<evidence type="ECO:0000256" key="22">
    <source>
        <dbReference type="SAM" id="SignalP"/>
    </source>
</evidence>
<evidence type="ECO:0000256" key="8">
    <source>
        <dbReference type="ARBA" id="ARBA00022622"/>
    </source>
</evidence>
<comment type="catalytic activity">
    <reaction evidence="21">
        <text>[(1-&gt;4)-N-acetyl-beta-D-glucosaminyl](n) + n H2O = chitosan + n acetate</text>
        <dbReference type="Rhea" id="RHEA:10464"/>
        <dbReference type="Rhea" id="RHEA-COMP:9593"/>
        <dbReference type="Rhea" id="RHEA-COMP:9597"/>
        <dbReference type="ChEBI" id="CHEBI:15377"/>
        <dbReference type="ChEBI" id="CHEBI:17029"/>
        <dbReference type="ChEBI" id="CHEBI:30089"/>
        <dbReference type="ChEBI" id="CHEBI:57704"/>
        <dbReference type="EC" id="3.5.1.41"/>
    </reaction>
    <physiologicalReaction direction="left-to-right" evidence="21">
        <dbReference type="Rhea" id="RHEA:10465"/>
    </physiologicalReaction>
</comment>
<dbReference type="EC" id="3.5.1.41" evidence="20"/>
<keyword evidence="11" id="KW-0378">Hydrolase</keyword>
<dbReference type="PROSITE" id="PS51677">
    <property type="entry name" value="NODB"/>
    <property type="match status" value="1"/>
</dbReference>
<dbReference type="GO" id="GO:0009272">
    <property type="term" value="P:fungal-type cell wall biogenesis"/>
    <property type="evidence" value="ECO:0007669"/>
    <property type="project" value="UniProtKB-ARBA"/>
</dbReference>
<evidence type="ECO:0000256" key="13">
    <source>
        <dbReference type="ARBA" id="ARBA00023136"/>
    </source>
</evidence>
<dbReference type="Gene3D" id="3.20.20.370">
    <property type="entry name" value="Glycoside hydrolase/deacetylase"/>
    <property type="match status" value="1"/>
</dbReference>
<dbReference type="GO" id="GO:0071555">
    <property type="term" value="P:cell wall organization"/>
    <property type="evidence" value="ECO:0007669"/>
    <property type="project" value="UniProtKB-KW"/>
</dbReference>
<dbReference type="GO" id="GO:0005886">
    <property type="term" value="C:plasma membrane"/>
    <property type="evidence" value="ECO:0007669"/>
    <property type="project" value="UniProtKB-SubCell"/>
</dbReference>
<evidence type="ECO:0000256" key="11">
    <source>
        <dbReference type="ARBA" id="ARBA00022801"/>
    </source>
</evidence>
<evidence type="ECO:0000256" key="18">
    <source>
        <dbReference type="ARBA" id="ARBA00023316"/>
    </source>
</evidence>
<keyword evidence="17" id="KW-0449">Lipoprotein</keyword>
<accession>A0AAD4QFM8</accession>
<evidence type="ECO:0000256" key="16">
    <source>
        <dbReference type="ARBA" id="ARBA00023285"/>
    </source>
</evidence>
<keyword evidence="14" id="KW-0325">Glycoprotein</keyword>
<keyword evidence="18" id="KW-0961">Cell wall biogenesis/degradation</keyword>
<dbReference type="GO" id="GO:0006032">
    <property type="term" value="P:chitin catabolic process"/>
    <property type="evidence" value="ECO:0007669"/>
    <property type="project" value="UniProtKB-KW"/>
</dbReference>
<dbReference type="InterPro" id="IPR050248">
    <property type="entry name" value="Polysacc_deacetylase_ArnD"/>
</dbReference>
<name>A0AAD4QFM8_9AGAM</name>
<evidence type="ECO:0000256" key="19">
    <source>
        <dbReference type="ARBA" id="ARBA00023326"/>
    </source>
</evidence>
<keyword evidence="15" id="KW-0119">Carbohydrate metabolism</keyword>
<keyword evidence="16" id="KW-0170">Cobalt</keyword>
<dbReference type="Pfam" id="PF01522">
    <property type="entry name" value="Polysacc_deac_1"/>
    <property type="match status" value="1"/>
</dbReference>
<comment type="caution">
    <text evidence="24">The sequence shown here is derived from an EMBL/GenBank/DDBJ whole genome shotgun (WGS) entry which is preliminary data.</text>
</comment>
<gene>
    <name evidence="24" type="ORF">EDB92DRAFT_1933854</name>
</gene>
<evidence type="ECO:0000256" key="2">
    <source>
        <dbReference type="ARBA" id="ARBA00004191"/>
    </source>
</evidence>
<dbReference type="GO" id="GO:0046872">
    <property type="term" value="F:metal ion binding"/>
    <property type="evidence" value="ECO:0007669"/>
    <property type="project" value="UniProtKB-KW"/>
</dbReference>
<dbReference type="GO" id="GO:0000272">
    <property type="term" value="P:polysaccharide catabolic process"/>
    <property type="evidence" value="ECO:0007669"/>
    <property type="project" value="UniProtKB-KW"/>
</dbReference>
<reference evidence="24" key="1">
    <citation type="submission" date="2022-01" db="EMBL/GenBank/DDBJ databases">
        <title>Comparative genomics reveals a dynamic genome evolution in the ectomycorrhizal milk-cap (Lactarius) mushrooms.</title>
        <authorList>
            <consortium name="DOE Joint Genome Institute"/>
            <person name="Lebreton A."/>
            <person name="Tang N."/>
            <person name="Kuo A."/>
            <person name="LaButti K."/>
            <person name="Drula E."/>
            <person name="Barry K."/>
            <person name="Clum A."/>
            <person name="Lipzen A."/>
            <person name="Mousain D."/>
            <person name="Ng V."/>
            <person name="Wang R."/>
            <person name="Wang X."/>
            <person name="Dai Y."/>
            <person name="Henrissat B."/>
            <person name="Grigoriev I.V."/>
            <person name="Guerin-Laguette A."/>
            <person name="Yu F."/>
            <person name="Martin F.M."/>
        </authorList>
    </citation>
    <scope>NUCLEOTIDE SEQUENCE</scope>
    <source>
        <strain evidence="24">QP</strain>
    </source>
</reference>
<dbReference type="InterPro" id="IPR011330">
    <property type="entry name" value="Glyco_hydro/deAcase_b/a-brl"/>
</dbReference>
<keyword evidence="25" id="KW-1185">Reference proteome</keyword>
<dbReference type="Proteomes" id="UP001201163">
    <property type="component" value="Unassembled WGS sequence"/>
</dbReference>
<organism evidence="24 25">
    <name type="scientific">Lactarius akahatsu</name>
    <dbReference type="NCBI Taxonomy" id="416441"/>
    <lineage>
        <taxon>Eukaryota</taxon>
        <taxon>Fungi</taxon>
        <taxon>Dikarya</taxon>
        <taxon>Basidiomycota</taxon>
        <taxon>Agaricomycotina</taxon>
        <taxon>Agaricomycetes</taxon>
        <taxon>Russulales</taxon>
        <taxon>Russulaceae</taxon>
        <taxon>Lactarius</taxon>
    </lineage>
</organism>
<evidence type="ECO:0000256" key="14">
    <source>
        <dbReference type="ARBA" id="ARBA00023180"/>
    </source>
</evidence>
<feature type="domain" description="NodB homology" evidence="23">
    <location>
        <begin position="134"/>
        <end position="323"/>
    </location>
</feature>
<keyword evidence="19" id="KW-0624">Polysaccharide degradation</keyword>
<sequence length="359" mass="40393">MLFKLRVFKLVVMFLATVLAQNHGSEQSEAKISDPNLECTPYYYAPSGQYVYDFPPVWQPATLLANDTKGQALWAEISPSIPTNIQPKRQPDGSTTNVAYDSENDPDCWWTIRQCTTPKLARLSPDVSSIPEPKTMGYGFDDGPNCTHNAFYDFLASQKQKATMYYIGSNVLNWPLEAQRAIADGHEICAHTWSHHYMTAFRSQDAFAELWYTIKAIKLVTGVTPTCWRPPYGDVDDRIRAIAAALGLQTIMWKYDSFDWRAGQDSTGTTDVDNNYKMFIRNLTSGAFNTVGGIMLTHELNNFTMQEAVKWYPQLKAAFSAIVPIGVALNKTQPYKEPNHHLPTFEQYTAGQVTVPDTA</sequence>
<evidence type="ECO:0000256" key="17">
    <source>
        <dbReference type="ARBA" id="ARBA00023288"/>
    </source>
</evidence>
<keyword evidence="12" id="KW-0146">Chitin degradation</keyword>
<comment type="subcellular location">
    <subcellularLocation>
        <location evidence="3">Cell membrane</location>
        <topology evidence="3">Lipid-anchor</topology>
        <topology evidence="3">GPI-anchor</topology>
    </subcellularLocation>
    <subcellularLocation>
        <location evidence="2">Secreted</location>
        <location evidence="2">Cell wall</location>
    </subcellularLocation>
</comment>
<feature type="signal peptide" evidence="22">
    <location>
        <begin position="1"/>
        <end position="20"/>
    </location>
</feature>
<dbReference type="GO" id="GO:0098552">
    <property type="term" value="C:side of membrane"/>
    <property type="evidence" value="ECO:0007669"/>
    <property type="project" value="UniProtKB-KW"/>
</dbReference>
<dbReference type="SUPFAM" id="SSF88713">
    <property type="entry name" value="Glycoside hydrolase/deacetylase"/>
    <property type="match status" value="1"/>
</dbReference>
<evidence type="ECO:0000256" key="21">
    <source>
        <dbReference type="ARBA" id="ARBA00048494"/>
    </source>
</evidence>
<dbReference type="FunFam" id="3.20.20.370:FF:000004">
    <property type="entry name" value="Related to Chitin deacetylase"/>
    <property type="match status" value="1"/>
</dbReference>
<keyword evidence="5" id="KW-1003">Cell membrane</keyword>
<dbReference type="PANTHER" id="PTHR10587">
    <property type="entry name" value="GLYCOSYL TRANSFERASE-RELATED"/>
    <property type="match status" value="1"/>
</dbReference>
<protein>
    <recommendedName>
        <fullName evidence="20">chitin deacetylase</fullName>
        <ecNumber evidence="20">3.5.1.41</ecNumber>
    </recommendedName>
</protein>
<dbReference type="AlphaFoldDB" id="A0AAD4QFM8"/>
<keyword evidence="7" id="KW-0964">Secreted</keyword>
<keyword evidence="9" id="KW-0479">Metal-binding</keyword>
<evidence type="ECO:0000256" key="1">
    <source>
        <dbReference type="ARBA" id="ARBA00001941"/>
    </source>
</evidence>
<keyword evidence="10 22" id="KW-0732">Signal</keyword>
<dbReference type="PANTHER" id="PTHR10587:SF98">
    <property type="entry name" value="CHITIN DEACETYLASE"/>
    <property type="match status" value="1"/>
</dbReference>
<keyword evidence="6" id="KW-0134">Cell wall</keyword>
<evidence type="ECO:0000259" key="23">
    <source>
        <dbReference type="PROSITE" id="PS51677"/>
    </source>
</evidence>
<evidence type="ECO:0000256" key="5">
    <source>
        <dbReference type="ARBA" id="ARBA00022475"/>
    </source>
</evidence>
<evidence type="ECO:0000256" key="12">
    <source>
        <dbReference type="ARBA" id="ARBA00023024"/>
    </source>
</evidence>
<dbReference type="EMBL" id="JAKELL010000010">
    <property type="protein sequence ID" value="KAH8995935.1"/>
    <property type="molecule type" value="Genomic_DNA"/>
</dbReference>
<comment type="cofactor">
    <cofactor evidence="1">
        <name>Co(2+)</name>
        <dbReference type="ChEBI" id="CHEBI:48828"/>
    </cofactor>
</comment>
<evidence type="ECO:0000256" key="3">
    <source>
        <dbReference type="ARBA" id="ARBA00004609"/>
    </source>
</evidence>
<evidence type="ECO:0000313" key="25">
    <source>
        <dbReference type="Proteomes" id="UP001201163"/>
    </source>
</evidence>
<keyword evidence="8" id="KW-0336">GPI-anchor</keyword>
<evidence type="ECO:0000256" key="20">
    <source>
        <dbReference type="ARBA" id="ARBA00024056"/>
    </source>
</evidence>
<evidence type="ECO:0000256" key="7">
    <source>
        <dbReference type="ARBA" id="ARBA00022525"/>
    </source>
</evidence>
<evidence type="ECO:0000313" key="24">
    <source>
        <dbReference type="EMBL" id="KAH8995935.1"/>
    </source>
</evidence>
<keyword evidence="13" id="KW-0472">Membrane</keyword>
<evidence type="ECO:0000256" key="15">
    <source>
        <dbReference type="ARBA" id="ARBA00023277"/>
    </source>
</evidence>
<dbReference type="CDD" id="cd10952">
    <property type="entry name" value="CE4_MrCDA_like"/>
    <property type="match status" value="1"/>
</dbReference>
<evidence type="ECO:0000256" key="6">
    <source>
        <dbReference type="ARBA" id="ARBA00022512"/>
    </source>
</evidence>
<feature type="chain" id="PRO_5042290847" description="chitin deacetylase" evidence="22">
    <location>
        <begin position="21"/>
        <end position="359"/>
    </location>
</feature>
<dbReference type="GO" id="GO:0004099">
    <property type="term" value="F:chitin deacetylase activity"/>
    <property type="evidence" value="ECO:0007669"/>
    <property type="project" value="UniProtKB-EC"/>
</dbReference>
<evidence type="ECO:0000256" key="9">
    <source>
        <dbReference type="ARBA" id="ARBA00022723"/>
    </source>
</evidence>
<comment type="similarity">
    <text evidence="4">Belongs to the polysaccharide deacetylase family.</text>
</comment>
<evidence type="ECO:0000256" key="4">
    <source>
        <dbReference type="ARBA" id="ARBA00010973"/>
    </source>
</evidence>